<keyword evidence="4" id="KW-0804">Transcription</keyword>
<feature type="domain" description="HTH lysR-type" evidence="5">
    <location>
        <begin position="5"/>
        <end position="62"/>
    </location>
</feature>
<keyword evidence="2" id="KW-0805">Transcription regulation</keyword>
<dbReference type="InterPro" id="IPR036390">
    <property type="entry name" value="WH_DNA-bd_sf"/>
</dbReference>
<dbReference type="Gene3D" id="3.40.190.10">
    <property type="entry name" value="Periplasmic binding protein-like II"/>
    <property type="match status" value="2"/>
</dbReference>
<dbReference type="Gene3D" id="1.10.10.10">
    <property type="entry name" value="Winged helix-like DNA-binding domain superfamily/Winged helix DNA-binding domain"/>
    <property type="match status" value="1"/>
</dbReference>
<evidence type="ECO:0000256" key="1">
    <source>
        <dbReference type="ARBA" id="ARBA00009437"/>
    </source>
</evidence>
<proteinExistence type="inferred from homology"/>
<protein>
    <submittedName>
        <fullName evidence="6">Transcriptional regulator GcvA</fullName>
    </submittedName>
</protein>
<comment type="similarity">
    <text evidence="1">Belongs to the LysR transcriptional regulatory family.</text>
</comment>
<reference evidence="6" key="1">
    <citation type="submission" date="2022-10" db="EMBL/GenBank/DDBJ databases">
        <title>Hoeflea sp. J2-29, isolated from marine algae.</title>
        <authorList>
            <person name="Kristyanto S."/>
            <person name="Kim J.M."/>
            <person name="Jeon C.O."/>
        </authorList>
    </citation>
    <scope>NUCLEOTIDE SEQUENCE</scope>
    <source>
        <strain evidence="6">J2-29</strain>
    </source>
</reference>
<organism evidence="6 7">
    <name type="scientific">Hoeflea ulvae</name>
    <dbReference type="NCBI Taxonomy" id="2983764"/>
    <lineage>
        <taxon>Bacteria</taxon>
        <taxon>Pseudomonadati</taxon>
        <taxon>Pseudomonadota</taxon>
        <taxon>Alphaproteobacteria</taxon>
        <taxon>Hyphomicrobiales</taxon>
        <taxon>Rhizobiaceae</taxon>
        <taxon>Hoeflea</taxon>
    </lineage>
</organism>
<keyword evidence="7" id="KW-1185">Reference proteome</keyword>
<evidence type="ECO:0000256" key="2">
    <source>
        <dbReference type="ARBA" id="ARBA00023015"/>
    </source>
</evidence>
<dbReference type="SUPFAM" id="SSF46785">
    <property type="entry name" value="Winged helix' DNA-binding domain"/>
    <property type="match status" value="1"/>
</dbReference>
<dbReference type="PANTHER" id="PTHR30537:SF26">
    <property type="entry name" value="GLYCINE CLEAVAGE SYSTEM TRANSCRIPTIONAL ACTIVATOR"/>
    <property type="match status" value="1"/>
</dbReference>
<dbReference type="CDD" id="cd08432">
    <property type="entry name" value="PBP2_GcdR_TrpI_HvrB_AmpR_like"/>
    <property type="match status" value="1"/>
</dbReference>
<sequence>MRRLPPLKSLQAFEASARWLSFTKAAEELFVTPAAISQQIKQLEAYLGIPLFHRMTRAVQLTEEARTVLPLVTEGFDRLAEAVERLALEEETGLLTVSSAPTFAIKWLVHQLTDFSNRYPDIDVRLDASLETRDFQRDGIDVSIRLGMGDYPGLHVSRIFGEEVSPVCSPKLIKGAKPLVSLEDLRNHRLLHVEWGALTLQSPDWRMWAKAAGLEDIDVKRGPRFTVESMAIEAAINGDGVALVSHSAVVEDLKAGRLVRPFNLAVQSDIGYWLVCPHSHMRRAKVRVFCEWLLAEAARDTTGAVPALP</sequence>
<dbReference type="EMBL" id="JAOVZQ010000001">
    <property type="protein sequence ID" value="MCY0095662.1"/>
    <property type="molecule type" value="Genomic_DNA"/>
</dbReference>
<dbReference type="Pfam" id="PF03466">
    <property type="entry name" value="LysR_substrate"/>
    <property type="match status" value="1"/>
</dbReference>
<dbReference type="InterPro" id="IPR005119">
    <property type="entry name" value="LysR_subst-bd"/>
</dbReference>
<dbReference type="PRINTS" id="PR00039">
    <property type="entry name" value="HTHLYSR"/>
</dbReference>
<dbReference type="NCBIfam" id="NF008352">
    <property type="entry name" value="PRK11139.1"/>
    <property type="match status" value="1"/>
</dbReference>
<name>A0ABT3YID5_9HYPH</name>
<dbReference type="Pfam" id="PF00126">
    <property type="entry name" value="HTH_1"/>
    <property type="match status" value="1"/>
</dbReference>
<evidence type="ECO:0000313" key="7">
    <source>
        <dbReference type="Proteomes" id="UP001081283"/>
    </source>
</evidence>
<comment type="caution">
    <text evidence="6">The sequence shown here is derived from an EMBL/GenBank/DDBJ whole genome shotgun (WGS) entry which is preliminary data.</text>
</comment>
<dbReference type="RefSeq" id="WP_267613541.1">
    <property type="nucleotide sequence ID" value="NZ_JAOVZQ010000001.1"/>
</dbReference>
<evidence type="ECO:0000313" key="6">
    <source>
        <dbReference type="EMBL" id="MCY0095662.1"/>
    </source>
</evidence>
<dbReference type="PANTHER" id="PTHR30537">
    <property type="entry name" value="HTH-TYPE TRANSCRIPTIONAL REGULATOR"/>
    <property type="match status" value="1"/>
</dbReference>
<dbReference type="PROSITE" id="PS50931">
    <property type="entry name" value="HTH_LYSR"/>
    <property type="match status" value="1"/>
</dbReference>
<dbReference type="InterPro" id="IPR000847">
    <property type="entry name" value="LysR_HTH_N"/>
</dbReference>
<dbReference type="Proteomes" id="UP001081283">
    <property type="component" value="Unassembled WGS sequence"/>
</dbReference>
<evidence type="ECO:0000259" key="5">
    <source>
        <dbReference type="PROSITE" id="PS50931"/>
    </source>
</evidence>
<evidence type="ECO:0000256" key="3">
    <source>
        <dbReference type="ARBA" id="ARBA00023125"/>
    </source>
</evidence>
<gene>
    <name evidence="6" type="ORF">OEG82_16790</name>
</gene>
<accession>A0ABT3YID5</accession>
<dbReference type="SUPFAM" id="SSF53850">
    <property type="entry name" value="Periplasmic binding protein-like II"/>
    <property type="match status" value="1"/>
</dbReference>
<dbReference type="InterPro" id="IPR058163">
    <property type="entry name" value="LysR-type_TF_proteobact-type"/>
</dbReference>
<keyword evidence="3" id="KW-0238">DNA-binding</keyword>
<dbReference type="InterPro" id="IPR036388">
    <property type="entry name" value="WH-like_DNA-bd_sf"/>
</dbReference>
<evidence type="ECO:0000256" key="4">
    <source>
        <dbReference type="ARBA" id="ARBA00023163"/>
    </source>
</evidence>